<reference evidence="2 3" key="1">
    <citation type="journal article" date="2021" name="Environ. Microbiol.">
        <title>Gene family expansions and transcriptome signatures uncover fungal adaptations to wood decay.</title>
        <authorList>
            <person name="Hage H."/>
            <person name="Miyauchi S."/>
            <person name="Viragh M."/>
            <person name="Drula E."/>
            <person name="Min B."/>
            <person name="Chaduli D."/>
            <person name="Navarro D."/>
            <person name="Favel A."/>
            <person name="Norest M."/>
            <person name="Lesage-Meessen L."/>
            <person name="Balint B."/>
            <person name="Merenyi Z."/>
            <person name="de Eugenio L."/>
            <person name="Morin E."/>
            <person name="Martinez A.T."/>
            <person name="Baldrian P."/>
            <person name="Stursova M."/>
            <person name="Martinez M.J."/>
            <person name="Novotny C."/>
            <person name="Magnuson J.K."/>
            <person name="Spatafora J.W."/>
            <person name="Maurice S."/>
            <person name="Pangilinan J."/>
            <person name="Andreopoulos W."/>
            <person name="LaButti K."/>
            <person name="Hundley H."/>
            <person name="Na H."/>
            <person name="Kuo A."/>
            <person name="Barry K."/>
            <person name="Lipzen A."/>
            <person name="Henrissat B."/>
            <person name="Riley R."/>
            <person name="Ahrendt S."/>
            <person name="Nagy L.G."/>
            <person name="Grigoriev I.V."/>
            <person name="Martin F."/>
            <person name="Rosso M.N."/>
        </authorList>
    </citation>
    <scope>NUCLEOTIDE SEQUENCE [LARGE SCALE GENOMIC DNA]</scope>
    <source>
        <strain evidence="2 3">CIRM-BRFM 1785</strain>
    </source>
</reference>
<keyword evidence="3" id="KW-1185">Reference proteome</keyword>
<dbReference type="RefSeq" id="XP_047782937.1">
    <property type="nucleotide sequence ID" value="XM_047917930.1"/>
</dbReference>
<evidence type="ECO:0000256" key="1">
    <source>
        <dbReference type="SAM" id="SignalP"/>
    </source>
</evidence>
<organism evidence="2 3">
    <name type="scientific">Rhodofomes roseus</name>
    <dbReference type="NCBI Taxonomy" id="34475"/>
    <lineage>
        <taxon>Eukaryota</taxon>
        <taxon>Fungi</taxon>
        <taxon>Dikarya</taxon>
        <taxon>Basidiomycota</taxon>
        <taxon>Agaricomycotina</taxon>
        <taxon>Agaricomycetes</taxon>
        <taxon>Polyporales</taxon>
        <taxon>Rhodofomes</taxon>
    </lineage>
</organism>
<evidence type="ECO:0000313" key="3">
    <source>
        <dbReference type="Proteomes" id="UP000814176"/>
    </source>
</evidence>
<feature type="chain" id="PRO_5045552302" description="Secreted protein" evidence="1">
    <location>
        <begin position="38"/>
        <end position="147"/>
    </location>
</feature>
<dbReference type="GeneID" id="71998662"/>
<dbReference type="Proteomes" id="UP000814176">
    <property type="component" value="Unassembled WGS sequence"/>
</dbReference>
<accession>A0ABQ8KS54</accession>
<gene>
    <name evidence="2" type="ORF">C8Q71DRAFT_341389</name>
</gene>
<dbReference type="EMBL" id="JADCUA010000003">
    <property type="protein sequence ID" value="KAH9841638.1"/>
    <property type="molecule type" value="Genomic_DNA"/>
</dbReference>
<protein>
    <recommendedName>
        <fullName evidence="4">Secreted protein</fullName>
    </recommendedName>
</protein>
<name>A0ABQ8KS54_9APHY</name>
<evidence type="ECO:0000313" key="2">
    <source>
        <dbReference type="EMBL" id="KAH9841638.1"/>
    </source>
</evidence>
<proteinExistence type="predicted"/>
<keyword evidence="1" id="KW-0732">Signal</keyword>
<comment type="caution">
    <text evidence="2">The sequence shown here is derived from an EMBL/GenBank/DDBJ whole genome shotgun (WGS) entry which is preliminary data.</text>
</comment>
<feature type="signal peptide" evidence="1">
    <location>
        <begin position="1"/>
        <end position="37"/>
    </location>
</feature>
<sequence>MTVPMSSLHVHSCTAMSILRMLWQILLVILHTKEATSRRRFPPSRPSGLMCNTATCLSVVASLNQRRLTAYLCFPRLPSTAHSGTPSSVIYYCPSGTEAGGRALWDGGSSSGIIRANDTCPQTQLFCVEFPTRWDSVHLMGKWTNRI</sequence>
<evidence type="ECO:0008006" key="4">
    <source>
        <dbReference type="Google" id="ProtNLM"/>
    </source>
</evidence>